<dbReference type="InterPro" id="IPR016163">
    <property type="entry name" value="Ald_DH_C"/>
</dbReference>
<evidence type="ECO:0000313" key="4">
    <source>
        <dbReference type="EMBL" id="PAD75782.1"/>
    </source>
</evidence>
<protein>
    <submittedName>
        <fullName evidence="4">Succinate-semialdehyde dehydrogenase (NADP(+))</fullName>
        <ecNumber evidence="4">1.2.1.16</ecNumber>
    </submittedName>
</protein>
<gene>
    <name evidence="4" type="primary">gabD</name>
    <name evidence="4" type="ORF">CHH67_14160</name>
</gene>
<dbReference type="SUPFAM" id="SSF53720">
    <property type="entry name" value="ALDH-like"/>
    <property type="match status" value="1"/>
</dbReference>
<name>A0A268ERN4_9BACL</name>
<dbReference type="Gene3D" id="3.40.605.10">
    <property type="entry name" value="Aldehyde Dehydrogenase, Chain A, domain 1"/>
    <property type="match status" value="1"/>
</dbReference>
<dbReference type="EC" id="1.2.1.16" evidence="4"/>
<dbReference type="AlphaFoldDB" id="A0A268ERN4"/>
<dbReference type="PANTHER" id="PTHR43353:SF5">
    <property type="entry name" value="SUCCINATE-SEMIALDEHYDE DEHYDROGENASE, MITOCHONDRIAL"/>
    <property type="match status" value="1"/>
</dbReference>
<dbReference type="GO" id="GO:0004777">
    <property type="term" value="F:succinate-semialdehyde dehydrogenase (NAD+) activity"/>
    <property type="evidence" value="ECO:0007669"/>
    <property type="project" value="TreeGrafter"/>
</dbReference>
<dbReference type="FunFam" id="3.40.605.10:FF:000026">
    <property type="entry name" value="Aldehyde dehydrogenase, putative"/>
    <property type="match status" value="1"/>
</dbReference>
<dbReference type="Gene3D" id="3.40.309.10">
    <property type="entry name" value="Aldehyde Dehydrogenase, Chain A, domain 2"/>
    <property type="match status" value="1"/>
</dbReference>
<dbReference type="RefSeq" id="WP_095265845.1">
    <property type="nucleotide sequence ID" value="NZ_NPBY01000044.1"/>
</dbReference>
<dbReference type="OrthoDB" id="20170at2"/>
<dbReference type="EMBL" id="NPBY01000044">
    <property type="protein sequence ID" value="PAD75782.1"/>
    <property type="molecule type" value="Genomic_DNA"/>
</dbReference>
<evidence type="ECO:0000313" key="5">
    <source>
        <dbReference type="Proteomes" id="UP000215596"/>
    </source>
</evidence>
<dbReference type="FunFam" id="3.40.309.10:FF:000004">
    <property type="entry name" value="Succinate-semialdehyde dehydrogenase I"/>
    <property type="match status" value="1"/>
</dbReference>
<sequence length="474" mass="50478">MFRNDIYIDGEWIGTPEGTDVYNPATGEVLGTSAKAGRKEAQQAVDAAARALASWSGTTADERGKLLWRWHDLIEEHTEALARIMTLEQGKPLKEAAGEIAYANSFVSWYAEEGKRVYGDTIPASSSGKRIIVTKQPVGVVAAITPWNFPASMITRKVAPALAAGCTVVIKPSGETPFTALKLVELAEAAGFPAGVINIVTGPSADIVDVWQQDSRVRKLSFTGSTEVGRMLMEGAAANIKKISLELGGHAPFIVTAKADLDKAAAGLIASKFRNAGQTCVCANRVYVQEEIAEAFAGKVAELVRALKVGSGLEEGVDIGPLINRDAVEKVAAHIRDAVDKGGVILAGGRVLGELQGHYMEPTVIMNATDDMLCMVEETFGPLAPISSFRKIEEAVERANNSPYGLAAYVYTEHLCEAVRLAESLDYGIVGVNDALPSTAQAPFGGFKESGLGREGGRYGIEEYLETKYISIGL</sequence>
<dbReference type="CDD" id="cd07103">
    <property type="entry name" value="ALDH_F5_SSADH_GabD"/>
    <property type="match status" value="1"/>
</dbReference>
<dbReference type="Proteomes" id="UP000215596">
    <property type="component" value="Unassembled WGS sequence"/>
</dbReference>
<proteinExistence type="inferred from homology"/>
<keyword evidence="2 4" id="KW-0560">Oxidoreductase</keyword>
<dbReference type="InterPro" id="IPR015590">
    <property type="entry name" value="Aldehyde_DH_dom"/>
</dbReference>
<reference evidence="4 5" key="1">
    <citation type="submission" date="2017-07" db="EMBL/GenBank/DDBJ databases">
        <title>Isolation and whole genome analysis of endospore-forming bacteria from heroin.</title>
        <authorList>
            <person name="Kalinowski J."/>
            <person name="Ahrens B."/>
            <person name="Al-Dilaimi A."/>
            <person name="Winkler A."/>
            <person name="Wibberg D."/>
            <person name="Schleenbecker U."/>
            <person name="Ruckert C."/>
            <person name="Wolfel R."/>
            <person name="Grass G."/>
        </authorList>
    </citation>
    <scope>NUCLEOTIDE SEQUENCE [LARGE SCALE GENOMIC DNA]</scope>
    <source>
        <strain evidence="4 5">7537-G1</strain>
    </source>
</reference>
<dbReference type="InterPro" id="IPR016161">
    <property type="entry name" value="Ald_DH/histidinol_DH"/>
</dbReference>
<dbReference type="Pfam" id="PF00171">
    <property type="entry name" value="Aldedh"/>
    <property type="match status" value="1"/>
</dbReference>
<accession>A0A268ERN4</accession>
<comment type="similarity">
    <text evidence="1">Belongs to the aldehyde dehydrogenase family.</text>
</comment>
<dbReference type="PANTHER" id="PTHR43353">
    <property type="entry name" value="SUCCINATE-SEMIALDEHYDE DEHYDROGENASE, MITOCHONDRIAL"/>
    <property type="match status" value="1"/>
</dbReference>
<evidence type="ECO:0000259" key="3">
    <source>
        <dbReference type="Pfam" id="PF00171"/>
    </source>
</evidence>
<organism evidence="4 5">
    <name type="scientific">Paenibacillus campinasensis</name>
    <dbReference type="NCBI Taxonomy" id="66347"/>
    <lineage>
        <taxon>Bacteria</taxon>
        <taxon>Bacillati</taxon>
        <taxon>Bacillota</taxon>
        <taxon>Bacilli</taxon>
        <taxon>Bacillales</taxon>
        <taxon>Paenibacillaceae</taxon>
        <taxon>Paenibacillus</taxon>
    </lineage>
</organism>
<feature type="domain" description="Aldehyde dehydrogenase" evidence="3">
    <location>
        <begin position="18"/>
        <end position="470"/>
    </location>
</feature>
<dbReference type="PROSITE" id="PS00070">
    <property type="entry name" value="ALDEHYDE_DEHYDR_CYS"/>
    <property type="match status" value="1"/>
</dbReference>
<dbReference type="InterPro" id="IPR016160">
    <property type="entry name" value="Ald_DH_CS_CYS"/>
</dbReference>
<comment type="caution">
    <text evidence="4">The sequence shown here is derived from an EMBL/GenBank/DDBJ whole genome shotgun (WGS) entry which is preliminary data.</text>
</comment>
<evidence type="ECO:0000256" key="2">
    <source>
        <dbReference type="ARBA" id="ARBA00023002"/>
    </source>
</evidence>
<dbReference type="GO" id="GO:0009450">
    <property type="term" value="P:gamma-aminobutyric acid catabolic process"/>
    <property type="evidence" value="ECO:0007669"/>
    <property type="project" value="TreeGrafter"/>
</dbReference>
<evidence type="ECO:0000256" key="1">
    <source>
        <dbReference type="ARBA" id="ARBA00009986"/>
    </source>
</evidence>
<dbReference type="InterPro" id="IPR016162">
    <property type="entry name" value="Ald_DH_N"/>
</dbReference>
<dbReference type="FunFam" id="3.40.605.10:FF:000005">
    <property type="entry name" value="Succinate-semialdehyde dehydrogenase I"/>
    <property type="match status" value="1"/>
</dbReference>
<dbReference type="InterPro" id="IPR050740">
    <property type="entry name" value="Aldehyde_DH_Superfamily"/>
</dbReference>